<evidence type="ECO:0000313" key="2">
    <source>
        <dbReference type="Proteomes" id="UP000803844"/>
    </source>
</evidence>
<gene>
    <name evidence="1" type="ORF">M406DRAFT_72622</name>
</gene>
<keyword evidence="2" id="KW-1185">Reference proteome</keyword>
<organism evidence="1 2">
    <name type="scientific">Cryphonectria parasitica (strain ATCC 38755 / EP155)</name>
    <dbReference type="NCBI Taxonomy" id="660469"/>
    <lineage>
        <taxon>Eukaryota</taxon>
        <taxon>Fungi</taxon>
        <taxon>Dikarya</taxon>
        <taxon>Ascomycota</taxon>
        <taxon>Pezizomycotina</taxon>
        <taxon>Sordariomycetes</taxon>
        <taxon>Sordariomycetidae</taxon>
        <taxon>Diaporthales</taxon>
        <taxon>Cryphonectriaceae</taxon>
        <taxon>Cryphonectria-Endothia species complex</taxon>
        <taxon>Cryphonectria</taxon>
    </lineage>
</organism>
<name>A0A9P4XXC4_CRYP1</name>
<evidence type="ECO:0000313" key="1">
    <source>
        <dbReference type="EMBL" id="KAF3762638.1"/>
    </source>
</evidence>
<accession>A0A9P4XXC4</accession>
<protein>
    <submittedName>
        <fullName evidence="1">Uncharacterized protein</fullName>
    </submittedName>
</protein>
<dbReference type="Proteomes" id="UP000803844">
    <property type="component" value="Unassembled WGS sequence"/>
</dbReference>
<comment type="caution">
    <text evidence="1">The sequence shown here is derived from an EMBL/GenBank/DDBJ whole genome shotgun (WGS) entry which is preliminary data.</text>
</comment>
<dbReference type="EMBL" id="MU032350">
    <property type="protein sequence ID" value="KAF3762638.1"/>
    <property type="molecule type" value="Genomic_DNA"/>
</dbReference>
<dbReference type="AlphaFoldDB" id="A0A9P4XXC4"/>
<proteinExistence type="predicted"/>
<dbReference type="GeneID" id="63842685"/>
<sequence>MATNIIYTRPYTGGPYYSLPVPGTYPPRNVRLPVNGTSIATLPNYYHHLYSPPAATAMITTTTITTTTTTTMPCYPLASPIVYFPGTASHDYPLLGFYYHAPSRKMPTGMDFS</sequence>
<reference evidence="1" key="1">
    <citation type="journal article" date="2020" name="Phytopathology">
        <title>Genome sequence of the chestnut blight fungus Cryphonectria parasitica EP155: A fundamental resource for an archetypical invasive plant pathogen.</title>
        <authorList>
            <person name="Crouch J.A."/>
            <person name="Dawe A."/>
            <person name="Aerts A."/>
            <person name="Barry K."/>
            <person name="Churchill A.C.L."/>
            <person name="Grimwood J."/>
            <person name="Hillman B."/>
            <person name="Milgroom M.G."/>
            <person name="Pangilinan J."/>
            <person name="Smith M."/>
            <person name="Salamov A."/>
            <person name="Schmutz J."/>
            <person name="Yadav J."/>
            <person name="Grigoriev I.V."/>
            <person name="Nuss D."/>
        </authorList>
    </citation>
    <scope>NUCLEOTIDE SEQUENCE</scope>
    <source>
        <strain evidence="1">EP155</strain>
    </source>
</reference>
<dbReference type="RefSeq" id="XP_040773617.1">
    <property type="nucleotide sequence ID" value="XM_040925556.1"/>
</dbReference>